<gene>
    <name evidence="7" type="ORF">SARC_01891</name>
</gene>
<accession>A0A0L0GAL1</accession>
<evidence type="ECO:0000256" key="1">
    <source>
        <dbReference type="ARBA" id="ARBA00004477"/>
    </source>
</evidence>
<keyword evidence="2 6" id="KW-0812">Transmembrane</keyword>
<dbReference type="InterPro" id="IPR024512">
    <property type="entry name" value="Ser_palmitoyltrfase_ssu-like"/>
</dbReference>
<dbReference type="PANTHER" id="PTHR33727:SF5">
    <property type="entry name" value="PROTEIN, PUTATIVE (DUF3317)-RELATED"/>
    <property type="match status" value="1"/>
</dbReference>
<dbReference type="PANTHER" id="PTHR33727">
    <property type="entry name" value="OS07G0446900 PROTEIN"/>
    <property type="match status" value="1"/>
</dbReference>
<dbReference type="GO" id="GO:0005789">
    <property type="term" value="C:endoplasmic reticulum membrane"/>
    <property type="evidence" value="ECO:0007669"/>
    <property type="project" value="UniProtKB-SubCell"/>
</dbReference>
<keyword evidence="5 6" id="KW-0472">Membrane</keyword>
<keyword evidence="8" id="KW-1185">Reference proteome</keyword>
<reference evidence="7 8" key="1">
    <citation type="submission" date="2011-02" db="EMBL/GenBank/DDBJ databases">
        <title>The Genome Sequence of Sphaeroforma arctica JP610.</title>
        <authorList>
            <consortium name="The Broad Institute Genome Sequencing Platform"/>
            <person name="Russ C."/>
            <person name="Cuomo C."/>
            <person name="Young S.K."/>
            <person name="Zeng Q."/>
            <person name="Gargeya S."/>
            <person name="Alvarado L."/>
            <person name="Berlin A."/>
            <person name="Chapman S.B."/>
            <person name="Chen Z."/>
            <person name="Freedman E."/>
            <person name="Gellesch M."/>
            <person name="Goldberg J."/>
            <person name="Griggs A."/>
            <person name="Gujja S."/>
            <person name="Heilman E."/>
            <person name="Heiman D."/>
            <person name="Howarth C."/>
            <person name="Mehta T."/>
            <person name="Neiman D."/>
            <person name="Pearson M."/>
            <person name="Roberts A."/>
            <person name="Saif S."/>
            <person name="Shea T."/>
            <person name="Shenoy N."/>
            <person name="Sisk P."/>
            <person name="Stolte C."/>
            <person name="Sykes S."/>
            <person name="White J."/>
            <person name="Yandava C."/>
            <person name="Burger G."/>
            <person name="Gray M.W."/>
            <person name="Holland P.W.H."/>
            <person name="King N."/>
            <person name="Lang F.B.F."/>
            <person name="Roger A.J."/>
            <person name="Ruiz-Trillo I."/>
            <person name="Haas B."/>
            <person name="Nusbaum C."/>
            <person name="Birren B."/>
        </authorList>
    </citation>
    <scope>NUCLEOTIDE SEQUENCE [LARGE SCALE GENOMIC DNA]</scope>
    <source>
        <strain evidence="7 8">JP610</strain>
    </source>
</reference>
<name>A0A0L0GAL1_9EUKA</name>
<evidence type="ECO:0000256" key="5">
    <source>
        <dbReference type="ARBA" id="ARBA00023136"/>
    </source>
</evidence>
<dbReference type="GeneID" id="25902395"/>
<evidence type="ECO:0000256" key="6">
    <source>
        <dbReference type="SAM" id="Phobius"/>
    </source>
</evidence>
<proteinExistence type="predicted"/>
<dbReference type="RefSeq" id="XP_014159846.1">
    <property type="nucleotide sequence ID" value="XM_014304371.1"/>
</dbReference>
<comment type="subcellular location">
    <subcellularLocation>
        <location evidence="1">Endoplasmic reticulum membrane</location>
        <topology evidence="1">Multi-pass membrane protein</topology>
    </subcellularLocation>
</comment>
<feature type="transmembrane region" description="Helical" evidence="6">
    <location>
        <begin position="42"/>
        <end position="63"/>
    </location>
</feature>
<sequence>MGGYDYTRSSRIGPVKRNWLQKKYFLWEVTFATYMLEPWERLLFDIIWFTLSLLAFYSLSLFLPDFGISRTISTHIKESGVIEWAQIQMVQLVDKVHGVSEDVKKQGEYVKQAAS</sequence>
<keyword evidence="4 6" id="KW-1133">Transmembrane helix</keyword>
<dbReference type="OrthoDB" id="202672at2759"/>
<evidence type="ECO:0000256" key="3">
    <source>
        <dbReference type="ARBA" id="ARBA00022824"/>
    </source>
</evidence>
<evidence type="ECO:0000313" key="7">
    <source>
        <dbReference type="EMBL" id="KNC85944.1"/>
    </source>
</evidence>
<evidence type="ECO:0000256" key="2">
    <source>
        <dbReference type="ARBA" id="ARBA00022692"/>
    </source>
</evidence>
<evidence type="ECO:0000256" key="4">
    <source>
        <dbReference type="ARBA" id="ARBA00022989"/>
    </source>
</evidence>
<dbReference type="Proteomes" id="UP000054560">
    <property type="component" value="Unassembled WGS sequence"/>
</dbReference>
<dbReference type="Pfam" id="PF11779">
    <property type="entry name" value="SPT_ssu-like"/>
    <property type="match status" value="1"/>
</dbReference>
<protein>
    <submittedName>
        <fullName evidence="7">Uncharacterized protein</fullName>
    </submittedName>
</protein>
<keyword evidence="3" id="KW-0256">Endoplasmic reticulum</keyword>
<dbReference type="EMBL" id="KQ241676">
    <property type="protein sequence ID" value="KNC85944.1"/>
    <property type="molecule type" value="Genomic_DNA"/>
</dbReference>
<dbReference type="AlphaFoldDB" id="A0A0L0GAL1"/>
<evidence type="ECO:0000313" key="8">
    <source>
        <dbReference type="Proteomes" id="UP000054560"/>
    </source>
</evidence>
<organism evidence="7 8">
    <name type="scientific">Sphaeroforma arctica JP610</name>
    <dbReference type="NCBI Taxonomy" id="667725"/>
    <lineage>
        <taxon>Eukaryota</taxon>
        <taxon>Ichthyosporea</taxon>
        <taxon>Ichthyophonida</taxon>
        <taxon>Sphaeroforma</taxon>
    </lineage>
</organism>